<feature type="domain" description="Major facilitator superfamily (MFS) profile" evidence="8">
    <location>
        <begin position="1"/>
        <end position="193"/>
    </location>
</feature>
<evidence type="ECO:0000259" key="8">
    <source>
        <dbReference type="PROSITE" id="PS50850"/>
    </source>
</evidence>
<keyword evidence="5 7" id="KW-1133">Transmembrane helix</keyword>
<evidence type="ECO:0000256" key="2">
    <source>
        <dbReference type="ARBA" id="ARBA00022448"/>
    </source>
</evidence>
<gene>
    <name evidence="9" type="ORF">BET01_18780</name>
</gene>
<keyword evidence="3" id="KW-1003">Cell membrane</keyword>
<evidence type="ECO:0000256" key="6">
    <source>
        <dbReference type="ARBA" id="ARBA00023136"/>
    </source>
</evidence>
<feature type="transmembrane region" description="Helical" evidence="7">
    <location>
        <begin position="100"/>
        <end position="119"/>
    </location>
</feature>
<dbReference type="GO" id="GO:0022857">
    <property type="term" value="F:transmembrane transporter activity"/>
    <property type="evidence" value="ECO:0007669"/>
    <property type="project" value="InterPro"/>
</dbReference>
<feature type="transmembrane region" description="Helical" evidence="7">
    <location>
        <begin position="169"/>
        <end position="188"/>
    </location>
</feature>
<dbReference type="AlphaFoldDB" id="A0A419T334"/>
<name>A0A419T334_9FIRM</name>
<accession>A0A419T334</accession>
<feature type="transmembrane region" description="Helical" evidence="7">
    <location>
        <begin position="288"/>
        <end position="307"/>
    </location>
</feature>
<evidence type="ECO:0000256" key="7">
    <source>
        <dbReference type="SAM" id="Phobius"/>
    </source>
</evidence>
<dbReference type="SUPFAM" id="SSF103473">
    <property type="entry name" value="MFS general substrate transporter"/>
    <property type="match status" value="1"/>
</dbReference>
<protein>
    <recommendedName>
        <fullName evidence="8">Major facilitator superfamily (MFS) profile domain-containing protein</fullName>
    </recommendedName>
</protein>
<dbReference type="CDD" id="cd06173">
    <property type="entry name" value="MFS_MefA_like"/>
    <property type="match status" value="1"/>
</dbReference>
<keyword evidence="6 7" id="KW-0472">Membrane</keyword>
<feature type="transmembrane region" description="Helical" evidence="7">
    <location>
        <begin position="256"/>
        <end position="276"/>
    </location>
</feature>
<feature type="transmembrane region" description="Helical" evidence="7">
    <location>
        <begin position="220"/>
        <end position="236"/>
    </location>
</feature>
<dbReference type="Proteomes" id="UP000284277">
    <property type="component" value="Unassembled WGS sequence"/>
</dbReference>
<dbReference type="InterPro" id="IPR036259">
    <property type="entry name" value="MFS_trans_sf"/>
</dbReference>
<sequence length="410" mass="46722">MVEDINFKKNIVLLIMGRLTSKFGVAFYLIVLPLFILKSSGSLAWSGIFFTLSSLPAIIVTPFLGIIVDRINKKNIIVICDLLAVILYIILLIAYNYKDFFLWILLFVTILLNVINNIFEIASKVLFTEIVPIDSIERYNGVKSFGDNAASIIAPVIGALLYGLWGFKIILLIMVFLYFISAVLEYLIKYNSIELDMSAKLNWFNDFIQGIHFVWNNKDILKFFILVMALNFFVGGSEEIMNPGILIQKYEISDLLFGFTSTTAIIGTIIAGIFIFKNQKIKLQKYMYYFIVINSILMIMTGSLSILLYPMKTVYFCLFLTIQLLIGFFTTCVNVPLNSYFQIYTPLKFQGRFFALLAFSASLFVPLGILYSGFISSIIGPDVTYIVNNMFIIFIIFLIIRKGNNKFILI</sequence>
<dbReference type="GO" id="GO:0005886">
    <property type="term" value="C:plasma membrane"/>
    <property type="evidence" value="ECO:0007669"/>
    <property type="project" value="UniProtKB-SubCell"/>
</dbReference>
<feature type="transmembrane region" description="Helical" evidence="7">
    <location>
        <begin position="353"/>
        <end position="371"/>
    </location>
</feature>
<dbReference type="InterPro" id="IPR020846">
    <property type="entry name" value="MFS_dom"/>
</dbReference>
<dbReference type="OrthoDB" id="9763297at2"/>
<feature type="transmembrane region" description="Helical" evidence="7">
    <location>
        <begin position="383"/>
        <end position="400"/>
    </location>
</feature>
<reference evidence="9 10" key="1">
    <citation type="submission" date="2016-08" db="EMBL/GenBank/DDBJ databases">
        <title>A new outlook on sporulation: Clostridium algidixylanolyticum.</title>
        <authorList>
            <person name="Poppleton D.I."/>
            <person name="Gribaldo S."/>
        </authorList>
    </citation>
    <scope>NUCLEOTIDE SEQUENCE [LARGE SCALE GENOMIC DNA]</scope>
    <source>
        <strain evidence="9 10">SPL73</strain>
    </source>
</reference>
<feature type="transmembrane region" description="Helical" evidence="7">
    <location>
        <begin position="313"/>
        <end position="341"/>
    </location>
</feature>
<feature type="transmembrane region" description="Helical" evidence="7">
    <location>
        <begin position="12"/>
        <end position="37"/>
    </location>
</feature>
<evidence type="ECO:0000313" key="9">
    <source>
        <dbReference type="EMBL" id="RKD31818.1"/>
    </source>
</evidence>
<comment type="caution">
    <text evidence="9">The sequence shown here is derived from an EMBL/GenBank/DDBJ whole genome shotgun (WGS) entry which is preliminary data.</text>
</comment>
<feature type="transmembrane region" description="Helical" evidence="7">
    <location>
        <begin position="75"/>
        <end position="94"/>
    </location>
</feature>
<keyword evidence="10" id="KW-1185">Reference proteome</keyword>
<dbReference type="Gene3D" id="1.20.1250.20">
    <property type="entry name" value="MFS general substrate transporter like domains"/>
    <property type="match status" value="1"/>
</dbReference>
<evidence type="ECO:0000313" key="10">
    <source>
        <dbReference type="Proteomes" id="UP000284277"/>
    </source>
</evidence>
<keyword evidence="4 7" id="KW-0812">Transmembrane</keyword>
<dbReference type="PROSITE" id="PS50850">
    <property type="entry name" value="MFS"/>
    <property type="match status" value="1"/>
</dbReference>
<evidence type="ECO:0000256" key="3">
    <source>
        <dbReference type="ARBA" id="ARBA00022475"/>
    </source>
</evidence>
<dbReference type="PANTHER" id="PTHR43266">
    <property type="entry name" value="MACROLIDE-EFFLUX PROTEIN"/>
    <property type="match status" value="1"/>
</dbReference>
<dbReference type="EMBL" id="MCIA01000015">
    <property type="protein sequence ID" value="RKD31818.1"/>
    <property type="molecule type" value="Genomic_DNA"/>
</dbReference>
<evidence type="ECO:0000256" key="4">
    <source>
        <dbReference type="ARBA" id="ARBA00022692"/>
    </source>
</evidence>
<feature type="transmembrane region" description="Helical" evidence="7">
    <location>
        <begin position="145"/>
        <end position="163"/>
    </location>
</feature>
<dbReference type="PANTHER" id="PTHR43266:SF2">
    <property type="entry name" value="MAJOR FACILITATOR SUPERFAMILY (MFS) PROFILE DOMAIN-CONTAINING PROTEIN"/>
    <property type="match status" value="1"/>
</dbReference>
<evidence type="ECO:0000256" key="1">
    <source>
        <dbReference type="ARBA" id="ARBA00004651"/>
    </source>
</evidence>
<dbReference type="InterPro" id="IPR011701">
    <property type="entry name" value="MFS"/>
</dbReference>
<comment type="subcellular location">
    <subcellularLocation>
        <location evidence="1">Cell membrane</location>
        <topology evidence="1">Multi-pass membrane protein</topology>
    </subcellularLocation>
</comment>
<proteinExistence type="predicted"/>
<dbReference type="Pfam" id="PF07690">
    <property type="entry name" value="MFS_1"/>
    <property type="match status" value="1"/>
</dbReference>
<keyword evidence="2" id="KW-0813">Transport</keyword>
<organism evidence="9 10">
    <name type="scientific">Lacrimispora algidixylanolytica</name>
    <dbReference type="NCBI Taxonomy" id="94868"/>
    <lineage>
        <taxon>Bacteria</taxon>
        <taxon>Bacillati</taxon>
        <taxon>Bacillota</taxon>
        <taxon>Clostridia</taxon>
        <taxon>Lachnospirales</taxon>
        <taxon>Lachnospiraceae</taxon>
        <taxon>Lacrimispora</taxon>
    </lineage>
</organism>
<feature type="transmembrane region" description="Helical" evidence="7">
    <location>
        <begin position="43"/>
        <end position="68"/>
    </location>
</feature>
<evidence type="ECO:0000256" key="5">
    <source>
        <dbReference type="ARBA" id="ARBA00022989"/>
    </source>
</evidence>
<dbReference type="RefSeq" id="WP_158585030.1">
    <property type="nucleotide sequence ID" value="NZ_MCIA01000015.1"/>
</dbReference>